<accession>A0A1L7WMV7</accession>
<dbReference type="Proteomes" id="UP000184330">
    <property type="component" value="Unassembled WGS sequence"/>
</dbReference>
<keyword evidence="2" id="KW-1185">Reference proteome</keyword>
<gene>
    <name evidence="1" type="ORF">PAC_03983</name>
</gene>
<dbReference type="OrthoDB" id="425555at2759"/>
<name>A0A1L7WMV7_9HELO</name>
<reference evidence="1 2" key="1">
    <citation type="submission" date="2016-03" db="EMBL/GenBank/DDBJ databases">
        <authorList>
            <person name="Ploux O."/>
        </authorList>
    </citation>
    <scope>NUCLEOTIDE SEQUENCE [LARGE SCALE GENOMIC DNA]</scope>
    <source>
        <strain evidence="1 2">UAMH 11012</strain>
    </source>
</reference>
<organism evidence="1 2">
    <name type="scientific">Phialocephala subalpina</name>
    <dbReference type="NCBI Taxonomy" id="576137"/>
    <lineage>
        <taxon>Eukaryota</taxon>
        <taxon>Fungi</taxon>
        <taxon>Dikarya</taxon>
        <taxon>Ascomycota</taxon>
        <taxon>Pezizomycotina</taxon>
        <taxon>Leotiomycetes</taxon>
        <taxon>Helotiales</taxon>
        <taxon>Mollisiaceae</taxon>
        <taxon>Phialocephala</taxon>
        <taxon>Phialocephala fortinii species complex</taxon>
    </lineage>
</organism>
<dbReference type="EMBL" id="FJOG01000004">
    <property type="protein sequence ID" value="CZR54100.1"/>
    <property type="molecule type" value="Genomic_DNA"/>
</dbReference>
<sequence>MAQSLSASWVLGVGSSHFCLAPSQNLPTWERLCILEEIFKDTEKENHTGWDEKFKQVLWQLQDYQEAKEHPQAQVVNIEMDELYENSIPLLPIHQKLTAASPSPRFFASSSSSDPSNCIYTVSVFSQFQTRVKLDSVFSRAGYMAEW</sequence>
<evidence type="ECO:0000313" key="1">
    <source>
        <dbReference type="EMBL" id="CZR54100.1"/>
    </source>
</evidence>
<proteinExistence type="predicted"/>
<dbReference type="STRING" id="576137.A0A1L7WMV7"/>
<dbReference type="AlphaFoldDB" id="A0A1L7WMV7"/>
<evidence type="ECO:0000313" key="2">
    <source>
        <dbReference type="Proteomes" id="UP000184330"/>
    </source>
</evidence>
<protein>
    <submittedName>
        <fullName evidence="1">Uncharacterized protein</fullName>
    </submittedName>
</protein>